<reference evidence="3" key="1">
    <citation type="journal article" date="2019" name="Int. J. Syst. Evol. Microbiol.">
        <title>The Global Catalogue of Microorganisms (GCM) 10K type strain sequencing project: providing services to taxonomists for standard genome sequencing and annotation.</title>
        <authorList>
            <consortium name="The Broad Institute Genomics Platform"/>
            <consortium name="The Broad Institute Genome Sequencing Center for Infectious Disease"/>
            <person name="Wu L."/>
            <person name="Ma J."/>
        </authorList>
    </citation>
    <scope>NUCLEOTIDE SEQUENCE [LARGE SCALE GENOMIC DNA]</scope>
    <source>
        <strain evidence="3">JCM 17125</strain>
    </source>
</reference>
<dbReference type="InterPro" id="IPR001279">
    <property type="entry name" value="Metallo-B-lactamas"/>
</dbReference>
<dbReference type="InterPro" id="IPR050855">
    <property type="entry name" value="NDM-1-like"/>
</dbReference>
<dbReference type="PANTHER" id="PTHR42951">
    <property type="entry name" value="METALLO-BETA-LACTAMASE DOMAIN-CONTAINING"/>
    <property type="match status" value="1"/>
</dbReference>
<keyword evidence="3" id="KW-1185">Reference proteome</keyword>
<name>A0ABP7DL77_9MICO</name>
<proteinExistence type="predicted"/>
<accession>A0ABP7DL77</accession>
<dbReference type="EMBL" id="BAABDC010000003">
    <property type="protein sequence ID" value="GAA3706778.1"/>
    <property type="molecule type" value="Genomic_DNA"/>
</dbReference>
<dbReference type="SMART" id="SM00849">
    <property type="entry name" value="Lactamase_B"/>
    <property type="match status" value="1"/>
</dbReference>
<dbReference type="Gene3D" id="3.60.15.10">
    <property type="entry name" value="Ribonuclease Z/Hydroxyacylglutathione hydrolase-like"/>
    <property type="match status" value="1"/>
</dbReference>
<sequence length="323" mass="35623">MHAAPGRSTLTRMASPDLVPLDTDVHWIHGSPSPRRLADPPLQVHHLAPGTVLIRQSKDLTYEAPFILLLLGEDRALLLDTGAVDGSELRRTVDRLLEGRTTARTDDTAYELVVAHTHGHGDHLAGDAAFAGRPNTAVVGRDHAEVVAHFGITDWPAEVVTLDLGGRVLEVFGIPGHHRASIALHDPMTGLLHTGDTVYPGRIYVEDAAALLDTLDRLVTFAEQRGVRHVLGCHVEMTRRPGHDYPLGARYQPDEPSPFMTVEQLRAARDAFRTVAHRPGIHRFDDIVFCVGEGPRVLVPLQLRALVEQVRWRLGLHRRNPTT</sequence>
<organism evidence="2 3">
    <name type="scientific">Terrabacter ginsenosidimutans</name>
    <dbReference type="NCBI Taxonomy" id="490575"/>
    <lineage>
        <taxon>Bacteria</taxon>
        <taxon>Bacillati</taxon>
        <taxon>Actinomycetota</taxon>
        <taxon>Actinomycetes</taxon>
        <taxon>Micrococcales</taxon>
        <taxon>Intrasporangiaceae</taxon>
        <taxon>Terrabacter</taxon>
    </lineage>
</organism>
<gene>
    <name evidence="2" type="ORF">GCM10022399_24330</name>
</gene>
<dbReference type="SUPFAM" id="SSF56281">
    <property type="entry name" value="Metallo-hydrolase/oxidoreductase"/>
    <property type="match status" value="1"/>
</dbReference>
<dbReference type="Pfam" id="PF00753">
    <property type="entry name" value="Lactamase_B"/>
    <property type="match status" value="1"/>
</dbReference>
<dbReference type="PANTHER" id="PTHR42951:SF4">
    <property type="entry name" value="ACYL-COENZYME A THIOESTERASE MBLAC2"/>
    <property type="match status" value="1"/>
</dbReference>
<evidence type="ECO:0000313" key="2">
    <source>
        <dbReference type="EMBL" id="GAA3706778.1"/>
    </source>
</evidence>
<feature type="domain" description="Metallo-beta-lactamase" evidence="1">
    <location>
        <begin position="64"/>
        <end position="234"/>
    </location>
</feature>
<evidence type="ECO:0000313" key="3">
    <source>
        <dbReference type="Proteomes" id="UP001501468"/>
    </source>
</evidence>
<dbReference type="InterPro" id="IPR036866">
    <property type="entry name" value="RibonucZ/Hydroxyglut_hydro"/>
</dbReference>
<comment type="caution">
    <text evidence="2">The sequence shown here is derived from an EMBL/GenBank/DDBJ whole genome shotgun (WGS) entry which is preliminary data.</text>
</comment>
<dbReference type="Proteomes" id="UP001501468">
    <property type="component" value="Unassembled WGS sequence"/>
</dbReference>
<protein>
    <recommendedName>
        <fullName evidence="1">Metallo-beta-lactamase domain-containing protein</fullName>
    </recommendedName>
</protein>
<evidence type="ECO:0000259" key="1">
    <source>
        <dbReference type="SMART" id="SM00849"/>
    </source>
</evidence>